<keyword evidence="8" id="KW-0902">Two-component regulatory system</keyword>
<evidence type="ECO:0000256" key="4">
    <source>
        <dbReference type="ARBA" id="ARBA00022679"/>
    </source>
</evidence>
<dbReference type="GO" id="GO:0005524">
    <property type="term" value="F:ATP binding"/>
    <property type="evidence" value="ECO:0007669"/>
    <property type="project" value="UniProtKB-KW"/>
</dbReference>
<evidence type="ECO:0000256" key="5">
    <source>
        <dbReference type="ARBA" id="ARBA00022741"/>
    </source>
</evidence>
<dbReference type="EMBL" id="JDYK01000008">
    <property type="protein sequence ID" value="EWS81359.1"/>
    <property type="molecule type" value="Genomic_DNA"/>
</dbReference>
<keyword evidence="6 11" id="KW-0418">Kinase</keyword>
<keyword evidence="4" id="KW-0808">Transferase</keyword>
<evidence type="ECO:0000256" key="2">
    <source>
        <dbReference type="ARBA" id="ARBA00012438"/>
    </source>
</evidence>
<dbReference type="InterPro" id="IPR050482">
    <property type="entry name" value="Sensor_HK_TwoCompSys"/>
</dbReference>
<accession>Z9JT30</accession>
<dbReference type="PANTHER" id="PTHR24421:SF10">
    <property type="entry name" value="NITRATE_NITRITE SENSOR PROTEIN NARQ"/>
    <property type="match status" value="1"/>
</dbReference>
<feature type="transmembrane region" description="Helical" evidence="9">
    <location>
        <begin position="170"/>
        <end position="191"/>
    </location>
</feature>
<dbReference type="InterPro" id="IPR036890">
    <property type="entry name" value="HATPase_C_sf"/>
</dbReference>
<keyword evidence="12" id="KW-1185">Reference proteome</keyword>
<keyword evidence="9" id="KW-1133">Transmembrane helix</keyword>
<feature type="transmembrane region" description="Helical" evidence="9">
    <location>
        <begin position="100"/>
        <end position="126"/>
    </location>
</feature>
<sequence>MSELPPPDAQAAEALRRGLPLRRSVTATWWYVAGGVVFFELMVVLLSTAELAAREARPAAVLGLSACGLAWVAAGLIPLADYRHRSASTPLLRWPRSALPLAASLLFGAALGLTTGSWTLAAMPLLQMLVLLNWPAGVRLRVVLAVTVLLIALAAIDTRQAIADQVADRWYQMVSLVVILPPVSVSSLWWWDVVVRLDRARASEAKLAATQERLHLATDVHDLQGHHLQVIALQLELAERLMPRDPEAGMAQLRAARGSVDEARQGTRDLAARFRSVPLGDEVANAADLLRAAGARIESDVHAEASLAPADVLGPVIRETTTNALRHGGGRWARLALAREAGTWRYEIANDLVADAPADPADGVIDRGTGLEGIGRRVAEAGGTLAVRRDGGAFTVTVTVPDVAGEGR</sequence>
<evidence type="ECO:0000256" key="1">
    <source>
        <dbReference type="ARBA" id="ARBA00000085"/>
    </source>
</evidence>
<dbReference type="SUPFAM" id="SSF55874">
    <property type="entry name" value="ATPase domain of HSP90 chaperone/DNA topoisomerase II/histidine kinase"/>
    <property type="match status" value="1"/>
</dbReference>
<dbReference type="EC" id="2.7.13.3" evidence="2"/>
<dbReference type="GO" id="GO:0000155">
    <property type="term" value="F:phosphorelay sensor kinase activity"/>
    <property type="evidence" value="ECO:0007669"/>
    <property type="project" value="InterPro"/>
</dbReference>
<comment type="caution">
    <text evidence="11">The sequence shown here is derived from an EMBL/GenBank/DDBJ whole genome shotgun (WGS) entry which is preliminary data.</text>
</comment>
<feature type="transmembrane region" description="Helical" evidence="9">
    <location>
        <begin position="138"/>
        <end position="158"/>
    </location>
</feature>
<dbReference type="HOGENOM" id="CLU_000445_20_8_11"/>
<evidence type="ECO:0000259" key="10">
    <source>
        <dbReference type="Pfam" id="PF07730"/>
    </source>
</evidence>
<protein>
    <recommendedName>
        <fullName evidence="2">histidine kinase</fullName>
        <ecNumber evidence="2">2.7.13.3</ecNumber>
    </recommendedName>
</protein>
<keyword evidence="7" id="KW-0067">ATP-binding</keyword>
<feature type="transmembrane region" description="Helical" evidence="9">
    <location>
        <begin position="59"/>
        <end position="80"/>
    </location>
</feature>
<proteinExistence type="predicted"/>
<feature type="domain" description="Signal transduction histidine kinase subgroup 3 dimerisation and phosphoacceptor" evidence="10">
    <location>
        <begin position="212"/>
        <end position="277"/>
    </location>
</feature>
<feature type="transmembrane region" description="Helical" evidence="9">
    <location>
        <begin position="28"/>
        <end position="47"/>
    </location>
</feature>
<dbReference type="Gene3D" id="3.30.565.10">
    <property type="entry name" value="Histidine kinase-like ATPase, C-terminal domain"/>
    <property type="match status" value="1"/>
</dbReference>
<dbReference type="RefSeq" id="WP_038372207.1">
    <property type="nucleotide sequence ID" value="NZ_KK069993.1"/>
</dbReference>
<dbReference type="Pfam" id="PF07730">
    <property type="entry name" value="HisKA_3"/>
    <property type="match status" value="1"/>
</dbReference>
<organism evidence="11 12">
    <name type="scientific">Brachybacterium phenoliresistens</name>
    <dbReference type="NCBI Taxonomy" id="396014"/>
    <lineage>
        <taxon>Bacteria</taxon>
        <taxon>Bacillati</taxon>
        <taxon>Actinomycetota</taxon>
        <taxon>Actinomycetes</taxon>
        <taxon>Micrococcales</taxon>
        <taxon>Dermabacteraceae</taxon>
        <taxon>Brachybacterium</taxon>
    </lineage>
</organism>
<comment type="catalytic activity">
    <reaction evidence="1">
        <text>ATP + protein L-histidine = ADP + protein N-phospho-L-histidine.</text>
        <dbReference type="EC" id="2.7.13.3"/>
    </reaction>
</comment>
<evidence type="ECO:0000256" key="3">
    <source>
        <dbReference type="ARBA" id="ARBA00022553"/>
    </source>
</evidence>
<keyword evidence="9" id="KW-0812">Transmembrane</keyword>
<reference evidence="11 12" key="1">
    <citation type="submission" date="2014-02" db="EMBL/GenBank/DDBJ databases">
        <title>Genome sequence of Brachybacterium phenoliresistens strain W13A50.</title>
        <authorList>
            <person name="Wang X."/>
        </authorList>
    </citation>
    <scope>NUCLEOTIDE SEQUENCE [LARGE SCALE GENOMIC DNA]</scope>
    <source>
        <strain evidence="11 12">W13A50</strain>
    </source>
</reference>
<dbReference type="AlphaFoldDB" id="Z9JT30"/>
<evidence type="ECO:0000256" key="9">
    <source>
        <dbReference type="SAM" id="Phobius"/>
    </source>
</evidence>
<evidence type="ECO:0000256" key="7">
    <source>
        <dbReference type="ARBA" id="ARBA00022840"/>
    </source>
</evidence>
<name>Z9JT30_9MICO</name>
<dbReference type="PANTHER" id="PTHR24421">
    <property type="entry name" value="NITRATE/NITRITE SENSOR PROTEIN NARX-RELATED"/>
    <property type="match status" value="1"/>
</dbReference>
<keyword evidence="9" id="KW-0472">Membrane</keyword>
<dbReference type="InterPro" id="IPR011712">
    <property type="entry name" value="Sig_transdc_His_kin_sub3_dim/P"/>
</dbReference>
<gene>
    <name evidence="11" type="ORF">BF93_17575</name>
</gene>
<dbReference type="eggNOG" id="COG4585">
    <property type="taxonomic scope" value="Bacteria"/>
</dbReference>
<dbReference type="GO" id="GO:0046983">
    <property type="term" value="F:protein dimerization activity"/>
    <property type="evidence" value="ECO:0007669"/>
    <property type="project" value="InterPro"/>
</dbReference>
<dbReference type="Proteomes" id="UP000023067">
    <property type="component" value="Unassembled WGS sequence"/>
</dbReference>
<evidence type="ECO:0000256" key="8">
    <source>
        <dbReference type="ARBA" id="ARBA00023012"/>
    </source>
</evidence>
<dbReference type="STRING" id="396014.BF93_17575"/>
<dbReference type="OrthoDB" id="5241784at2"/>
<evidence type="ECO:0000313" key="12">
    <source>
        <dbReference type="Proteomes" id="UP000023067"/>
    </source>
</evidence>
<dbReference type="Gene3D" id="1.20.5.1930">
    <property type="match status" value="1"/>
</dbReference>
<dbReference type="GO" id="GO:0016020">
    <property type="term" value="C:membrane"/>
    <property type="evidence" value="ECO:0007669"/>
    <property type="project" value="InterPro"/>
</dbReference>
<evidence type="ECO:0000256" key="6">
    <source>
        <dbReference type="ARBA" id="ARBA00022777"/>
    </source>
</evidence>
<dbReference type="PATRIC" id="fig|396014.3.peg.1858"/>
<keyword evidence="3" id="KW-0597">Phosphoprotein</keyword>
<evidence type="ECO:0000313" key="11">
    <source>
        <dbReference type="EMBL" id="EWS81359.1"/>
    </source>
</evidence>
<keyword evidence="5" id="KW-0547">Nucleotide-binding</keyword>